<dbReference type="EMBL" id="PQXM01000570">
    <property type="protein sequence ID" value="TGO71467.1"/>
    <property type="molecule type" value="Genomic_DNA"/>
</dbReference>
<dbReference type="Proteomes" id="UP000297229">
    <property type="component" value="Unassembled WGS sequence"/>
</dbReference>
<sequence length="387" mass="44032">MQLRFHLTSDAAEYCTRASNTIQDAKKQNLNPFASSVGMVLADFKQLNTIEDVMAITLFLMIQHDLRPDCVAEILRSSISEDLQDTSSVSSIIRLYNQEQEFQTHPLEDFLHICLQSVSKLSSLETTPSPSFPHQLAHQLAFPYQPAHQLPHQLAFPHQLAHQLPHQLTGKVTHYTEGDIPVPQTHTCDDAKGYLARYQRFFGKNLDLVPHEYEEHPGLWFPIDHDSSLKSLSGLLAVIPPEVQTLINIQPLPGYLGKSITIDRCAFLTTCNLQLENDTHSPKKDLLTDIICRTTLSFLEDMMELDRGVTTTDMTLAYLQTFFNCDVSYTDYRTRDIVMYSGRLRGIWAGPNGTVFLDIKGRSFNGQWHQLYDFEIGWNLQDSADED</sequence>
<dbReference type="AlphaFoldDB" id="A0A4Z1JRE0"/>
<comment type="caution">
    <text evidence="1">The sequence shown here is derived from an EMBL/GenBank/DDBJ whole genome shotgun (WGS) entry which is preliminary data.</text>
</comment>
<evidence type="ECO:0000313" key="1">
    <source>
        <dbReference type="EMBL" id="TGO71467.1"/>
    </source>
</evidence>
<reference evidence="1 2" key="1">
    <citation type="submission" date="2017-12" db="EMBL/GenBank/DDBJ databases">
        <title>Comparative genomics of Botrytis spp.</title>
        <authorList>
            <person name="Valero-Jimenez C.A."/>
            <person name="Tapia P."/>
            <person name="Veloso J."/>
            <person name="Silva-Moreno E."/>
            <person name="Staats M."/>
            <person name="Valdes J.H."/>
            <person name="Van Kan J.A.L."/>
        </authorList>
    </citation>
    <scope>NUCLEOTIDE SEQUENCE [LARGE SCALE GENOMIC DNA]</scope>
    <source>
        <strain evidence="1 2">Be9601</strain>
    </source>
</reference>
<name>A0A4Z1JRE0_9HELO</name>
<protein>
    <submittedName>
        <fullName evidence="1">Uncharacterized protein</fullName>
    </submittedName>
</protein>
<proteinExistence type="predicted"/>
<evidence type="ECO:0000313" key="2">
    <source>
        <dbReference type="Proteomes" id="UP000297229"/>
    </source>
</evidence>
<organism evidence="1 2">
    <name type="scientific">Botrytis elliptica</name>
    <dbReference type="NCBI Taxonomy" id="278938"/>
    <lineage>
        <taxon>Eukaryota</taxon>
        <taxon>Fungi</taxon>
        <taxon>Dikarya</taxon>
        <taxon>Ascomycota</taxon>
        <taxon>Pezizomycotina</taxon>
        <taxon>Leotiomycetes</taxon>
        <taxon>Helotiales</taxon>
        <taxon>Sclerotiniaceae</taxon>
        <taxon>Botrytis</taxon>
    </lineage>
</organism>
<keyword evidence="2" id="KW-1185">Reference proteome</keyword>
<gene>
    <name evidence="1" type="ORF">BELL_0572g00110</name>
</gene>
<accession>A0A4Z1JRE0</accession>